<dbReference type="Proteomes" id="UP001153954">
    <property type="component" value="Unassembled WGS sequence"/>
</dbReference>
<dbReference type="AlphaFoldDB" id="A0AAU9UN36"/>
<organism evidence="2 3">
    <name type="scientific">Euphydryas editha</name>
    <name type="common">Edith's checkerspot</name>
    <dbReference type="NCBI Taxonomy" id="104508"/>
    <lineage>
        <taxon>Eukaryota</taxon>
        <taxon>Metazoa</taxon>
        <taxon>Ecdysozoa</taxon>
        <taxon>Arthropoda</taxon>
        <taxon>Hexapoda</taxon>
        <taxon>Insecta</taxon>
        <taxon>Pterygota</taxon>
        <taxon>Neoptera</taxon>
        <taxon>Endopterygota</taxon>
        <taxon>Lepidoptera</taxon>
        <taxon>Glossata</taxon>
        <taxon>Ditrysia</taxon>
        <taxon>Papilionoidea</taxon>
        <taxon>Nymphalidae</taxon>
        <taxon>Nymphalinae</taxon>
        <taxon>Euphydryas</taxon>
    </lineage>
</organism>
<protein>
    <submittedName>
        <fullName evidence="2">Uncharacterized protein</fullName>
    </submittedName>
</protein>
<reference evidence="2" key="1">
    <citation type="submission" date="2022-03" db="EMBL/GenBank/DDBJ databases">
        <authorList>
            <person name="Tunstrom K."/>
        </authorList>
    </citation>
    <scope>NUCLEOTIDE SEQUENCE</scope>
</reference>
<keyword evidence="3" id="KW-1185">Reference proteome</keyword>
<gene>
    <name evidence="2" type="ORF">EEDITHA_LOCUS14156</name>
</gene>
<dbReference type="EMBL" id="CAKOGL010000021">
    <property type="protein sequence ID" value="CAH2099120.1"/>
    <property type="molecule type" value="Genomic_DNA"/>
</dbReference>
<evidence type="ECO:0000313" key="3">
    <source>
        <dbReference type="Proteomes" id="UP001153954"/>
    </source>
</evidence>
<evidence type="ECO:0000313" key="2">
    <source>
        <dbReference type="EMBL" id="CAH2099120.1"/>
    </source>
</evidence>
<accession>A0AAU9UN36</accession>
<feature type="region of interest" description="Disordered" evidence="1">
    <location>
        <begin position="1"/>
        <end position="30"/>
    </location>
</feature>
<name>A0AAU9UN36_EUPED</name>
<evidence type="ECO:0000256" key="1">
    <source>
        <dbReference type="SAM" id="MobiDB-lite"/>
    </source>
</evidence>
<comment type="caution">
    <text evidence="2">The sequence shown here is derived from an EMBL/GenBank/DDBJ whole genome shotgun (WGS) entry which is preliminary data.</text>
</comment>
<proteinExistence type="predicted"/>
<feature type="compositionally biased region" description="Low complexity" evidence="1">
    <location>
        <begin position="1"/>
        <end position="18"/>
    </location>
</feature>
<sequence>MASVPDSPTSSSASDDTPSSPPGPEPINKFNWMKHAKNARNNPFVKARPTLNRESSTAELFSRENSSSDFFQNSRLNLFDAAPKPEATQGYGKVNSYKYALLNNFILLSYLPKYPRGFTLVDFLYLSHDIWLPLYFYMT</sequence>